<dbReference type="PANTHER" id="PTHR42877:SF4">
    <property type="entry name" value="FAD_NAD(P)-BINDING DOMAIN-CONTAINING PROTEIN-RELATED"/>
    <property type="match status" value="1"/>
</dbReference>
<keyword evidence="5" id="KW-0503">Monooxygenase</keyword>
<keyword evidence="6" id="KW-1185">Reference proteome</keyword>
<protein>
    <submittedName>
        <fullName evidence="5">Monooxygenase</fullName>
    </submittedName>
</protein>
<proteinExistence type="inferred from homology"/>
<dbReference type="Proteomes" id="UP000070409">
    <property type="component" value="Unassembled WGS sequence"/>
</dbReference>
<dbReference type="PANTHER" id="PTHR42877">
    <property type="entry name" value="L-ORNITHINE N(5)-MONOOXYGENASE-RELATED"/>
    <property type="match status" value="1"/>
</dbReference>
<dbReference type="EMBL" id="LSRE01000018">
    <property type="protein sequence ID" value="KXO96248.1"/>
    <property type="molecule type" value="Genomic_DNA"/>
</dbReference>
<evidence type="ECO:0000313" key="6">
    <source>
        <dbReference type="Proteomes" id="UP000070409"/>
    </source>
</evidence>
<evidence type="ECO:0000256" key="2">
    <source>
        <dbReference type="ARBA" id="ARBA00022630"/>
    </source>
</evidence>
<keyword evidence="2" id="KW-0285">Flavoprotein</keyword>
<dbReference type="InterPro" id="IPR051209">
    <property type="entry name" value="FAD-bind_Monooxygenase_sf"/>
</dbReference>
<evidence type="ECO:0000256" key="1">
    <source>
        <dbReference type="ARBA" id="ARBA00010139"/>
    </source>
</evidence>
<accession>A0A137ZDI4</accession>
<name>A0A137ZDI4_9ACTN</name>
<evidence type="ECO:0000256" key="3">
    <source>
        <dbReference type="ARBA" id="ARBA00022827"/>
    </source>
</evidence>
<evidence type="ECO:0000256" key="4">
    <source>
        <dbReference type="ARBA" id="ARBA00023002"/>
    </source>
</evidence>
<dbReference type="SUPFAM" id="SSF51905">
    <property type="entry name" value="FAD/NAD(P)-binding domain"/>
    <property type="match status" value="1"/>
</dbReference>
<organism evidence="5 6">
    <name type="scientific">Tsukamurella pseudospumae</name>
    <dbReference type="NCBI Taxonomy" id="239498"/>
    <lineage>
        <taxon>Bacteria</taxon>
        <taxon>Bacillati</taxon>
        <taxon>Actinomycetota</taxon>
        <taxon>Actinomycetes</taxon>
        <taxon>Mycobacteriales</taxon>
        <taxon>Tsukamurellaceae</taxon>
        <taxon>Tsukamurella</taxon>
    </lineage>
</organism>
<comment type="caution">
    <text evidence="5">The sequence shown here is derived from an EMBL/GenBank/DDBJ whole genome shotgun (WGS) entry which is preliminary data.</text>
</comment>
<dbReference type="InterPro" id="IPR020946">
    <property type="entry name" value="Flavin_mOase-like"/>
</dbReference>
<dbReference type="Pfam" id="PF00743">
    <property type="entry name" value="FMO-like"/>
    <property type="match status" value="1"/>
</dbReference>
<dbReference type="InterPro" id="IPR036188">
    <property type="entry name" value="FAD/NAD-bd_sf"/>
</dbReference>
<dbReference type="GO" id="GO:0004497">
    <property type="term" value="F:monooxygenase activity"/>
    <property type="evidence" value="ECO:0007669"/>
    <property type="project" value="UniProtKB-KW"/>
</dbReference>
<dbReference type="Gene3D" id="3.50.50.60">
    <property type="entry name" value="FAD/NAD(P)-binding domain"/>
    <property type="match status" value="2"/>
</dbReference>
<gene>
    <name evidence="5" type="ORF">AXK61_22265</name>
</gene>
<reference evidence="5 6" key="1">
    <citation type="submission" date="2016-02" db="EMBL/GenBank/DDBJ databases">
        <authorList>
            <person name="Teng J.L."/>
            <person name="Tang Y."/>
            <person name="Huang Y."/>
            <person name="Guo F."/>
            <person name="Wei W."/>
            <person name="Chen J.H."/>
            <person name="Wong S.Y."/>
            <person name="Lau S.K."/>
            <person name="Woo P.C."/>
        </authorList>
    </citation>
    <scope>NUCLEOTIDE SEQUENCE [LARGE SCALE GENOMIC DNA]</scope>
    <source>
        <strain evidence="5 6">JCM 13375</strain>
    </source>
</reference>
<comment type="similarity">
    <text evidence="1">Belongs to the FAD-binding monooxygenase family.</text>
</comment>
<evidence type="ECO:0000313" key="5">
    <source>
        <dbReference type="EMBL" id="KXO96248.1"/>
    </source>
</evidence>
<sequence>MAHDVIIVGAGFGGMGAAIELLGRGIDDLLILEREDDLGGTWHVNHYPGLAVDIASVTYSYSFEPNPGWSRLYAPGSELKAYASRVADKYGLRPLMRFGVDVRGARWDARAAEWEVTVVRDGGLEQKLRTRYLITATGFLSQPKLPDIEGVEDFAGTVVHSAQWDDDVPLAGRRIGVIGTGATGVQLVPELAKVAGHLTVFQRTPIWVVPKVDFPVPGPVKALFRRLPVTQRAARLANSSALEVLNSVGVLNYQYGHRFNDIAALLAKAHMFAQVRDPRTRAALTPSYSFGCKRPTFSNSYFPTFSRQNVTLEASSIARVLPHGIEMTDGTVHELDVLVLATGFSLWEKNFPAIDVTGRDGRNLGEFWREGRFQAYEGMAVPKFPNFFSLHSPYSYTGLSYFWTIEAQMVHLRRVFDEIDRRSARTVEVTEQANARFLETMSHRLERSVFQRGSCAGSRSYYFDPHGEATLLRPSSVIGARRDARTFPIEDYAFS</sequence>
<keyword evidence="3" id="KW-0274">FAD</keyword>
<keyword evidence="4" id="KW-0560">Oxidoreductase</keyword>
<dbReference type="PRINTS" id="PR00411">
    <property type="entry name" value="PNDRDTASEI"/>
</dbReference>
<dbReference type="RefSeq" id="WP_068745941.1">
    <property type="nucleotide sequence ID" value="NZ_LSRE01000018.1"/>
</dbReference>